<feature type="binding site" evidence="6">
    <location>
        <position position="166"/>
    </location>
    <ligand>
        <name>substrate</name>
    </ligand>
</feature>
<feature type="binding site" evidence="7">
    <location>
        <position position="284"/>
    </location>
    <ligand>
        <name>a divalent metal cation</name>
        <dbReference type="ChEBI" id="CHEBI:60240"/>
    </ligand>
</feature>
<dbReference type="STRING" id="431595.K3WMR1"/>
<evidence type="ECO:0000256" key="2">
    <source>
        <dbReference type="ARBA" id="ARBA00012111"/>
    </source>
</evidence>
<feature type="domain" description="Histone deacetylase" evidence="8">
    <location>
        <begin position="37"/>
        <end position="338"/>
    </location>
</feature>
<dbReference type="Proteomes" id="UP000019132">
    <property type="component" value="Unassembled WGS sequence"/>
</dbReference>
<keyword evidence="4" id="KW-0156">Chromatin regulator</keyword>
<feature type="binding site" evidence="6">
    <location>
        <position position="323"/>
    </location>
    <ligand>
        <name>substrate</name>
    </ligand>
</feature>
<dbReference type="PRINTS" id="PR01270">
    <property type="entry name" value="HDASUPER"/>
</dbReference>
<dbReference type="InParanoid" id="K3WMR1"/>
<feature type="binding site" evidence="7">
    <location>
        <position position="197"/>
    </location>
    <ligand>
        <name>a divalent metal cation</name>
        <dbReference type="ChEBI" id="CHEBI:60240"/>
    </ligand>
</feature>
<evidence type="ECO:0000256" key="1">
    <source>
        <dbReference type="ARBA" id="ARBA00006457"/>
    </source>
</evidence>
<dbReference type="InterPro" id="IPR003084">
    <property type="entry name" value="HDAC_I/II"/>
</dbReference>
<evidence type="ECO:0000256" key="4">
    <source>
        <dbReference type="ARBA" id="ARBA00022853"/>
    </source>
</evidence>
<dbReference type="eggNOG" id="KOG1342">
    <property type="taxonomic scope" value="Eukaryota"/>
</dbReference>
<dbReference type="InterPro" id="IPR037138">
    <property type="entry name" value="His_deacetylse_dom_sf"/>
</dbReference>
<dbReference type="InterPro" id="IPR000286">
    <property type="entry name" value="HDACs"/>
</dbReference>
<keyword evidence="10" id="KW-1185">Reference proteome</keyword>
<accession>K3WMR1</accession>
<dbReference type="Gene3D" id="3.40.800.20">
    <property type="entry name" value="Histone deacetylase domain"/>
    <property type="match status" value="1"/>
</dbReference>
<dbReference type="EMBL" id="GL376625">
    <property type="status" value="NOT_ANNOTATED_CDS"/>
    <property type="molecule type" value="Genomic_DNA"/>
</dbReference>
<keyword evidence="7" id="KW-0479">Metal-binding</keyword>
<reference evidence="10" key="2">
    <citation type="submission" date="2010-04" db="EMBL/GenBank/DDBJ databases">
        <authorList>
            <person name="Buell R."/>
            <person name="Hamilton J."/>
            <person name="Hostetler J."/>
        </authorList>
    </citation>
    <scope>NUCLEOTIDE SEQUENCE [LARGE SCALE GENOMIC DNA]</scope>
    <source>
        <strain evidence="10">DAOM:BR144</strain>
    </source>
</reference>
<feature type="binding site" evidence="6">
    <location>
        <position position="105"/>
    </location>
    <ligand>
        <name>substrate</name>
    </ligand>
</feature>
<dbReference type="EC" id="3.5.1.98" evidence="2"/>
<dbReference type="PANTHER" id="PTHR10625">
    <property type="entry name" value="HISTONE DEACETYLASE HDAC1-RELATED"/>
    <property type="match status" value="1"/>
</dbReference>
<reference evidence="10" key="1">
    <citation type="journal article" date="2010" name="Genome Biol.">
        <title>Genome sequence of the necrotrophic plant pathogen Pythium ultimum reveals original pathogenicity mechanisms and effector repertoire.</title>
        <authorList>
            <person name="Levesque C.A."/>
            <person name="Brouwer H."/>
            <person name="Cano L."/>
            <person name="Hamilton J.P."/>
            <person name="Holt C."/>
            <person name="Huitema E."/>
            <person name="Raffaele S."/>
            <person name="Robideau G.P."/>
            <person name="Thines M."/>
            <person name="Win J."/>
            <person name="Zerillo M.M."/>
            <person name="Beakes G.W."/>
            <person name="Boore J.L."/>
            <person name="Busam D."/>
            <person name="Dumas B."/>
            <person name="Ferriera S."/>
            <person name="Fuerstenberg S.I."/>
            <person name="Gachon C.M."/>
            <person name="Gaulin E."/>
            <person name="Govers F."/>
            <person name="Grenville-Briggs L."/>
            <person name="Horner N."/>
            <person name="Hostetler J."/>
            <person name="Jiang R.H."/>
            <person name="Johnson J."/>
            <person name="Krajaejun T."/>
            <person name="Lin H."/>
            <person name="Meijer H.J."/>
            <person name="Moore B."/>
            <person name="Morris P."/>
            <person name="Phuntmart V."/>
            <person name="Puiu D."/>
            <person name="Shetty J."/>
            <person name="Stajich J.E."/>
            <person name="Tripathy S."/>
            <person name="Wawra S."/>
            <person name="van West P."/>
            <person name="Whitty B.R."/>
            <person name="Coutinho P.M."/>
            <person name="Henrissat B."/>
            <person name="Martin F."/>
            <person name="Thomas P.D."/>
            <person name="Tyler B.M."/>
            <person name="De Vries R.P."/>
            <person name="Kamoun S."/>
            <person name="Yandell M."/>
            <person name="Tisserat N."/>
            <person name="Buell C.R."/>
        </authorList>
    </citation>
    <scope>NUCLEOTIDE SEQUENCE</scope>
    <source>
        <strain evidence="10">DAOM:BR144</strain>
    </source>
</reference>
<reference evidence="9" key="3">
    <citation type="submission" date="2015-02" db="UniProtKB">
        <authorList>
            <consortium name="EnsemblProtists"/>
        </authorList>
    </citation>
    <scope>IDENTIFICATION</scope>
    <source>
        <strain evidence="9">DAOM BR144</strain>
    </source>
</reference>
<dbReference type="HOGENOM" id="CLU_007727_7_6_1"/>
<dbReference type="OMA" id="DVPAGNM"/>
<evidence type="ECO:0000259" key="8">
    <source>
        <dbReference type="Pfam" id="PF00850"/>
    </source>
</evidence>
<dbReference type="PANTHER" id="PTHR10625:SF10">
    <property type="entry name" value="HISTONE DEACETYLASE HDAC1"/>
    <property type="match status" value="1"/>
</dbReference>
<evidence type="ECO:0000313" key="9">
    <source>
        <dbReference type="EnsemblProtists" id="PYU1_T006253"/>
    </source>
</evidence>
<sequence length="357" mass="38602">MMNHDAAQEPAAAAKKARSVVFLYSKAYFDVLRSLPVHRERERMTLALVHALGLHAQLQFLAPTPATRAQLEAFHSSEYVDALAKPSANDNGDGEALQTFGLVNDAYVFPRLFEYCCSVAGASLTAADALAHLMRSRVRGDSATQQPVVINLGGGRHHAMRGNASGICYVNDVVLAIQRLQTKFKGASILCVDMDVHHGDGVQEAFYHSDSVTMISFHQFEPGFFPHTGASSEIGSGRGKYRTVNVPLRRGITDDAYTKLFDRVVGHTVHKLQPAVLVLVCGVDTLARDPLGGFNLTSAGICACVETCLSFHLPMLLLGAGGYSDVDASKCYAEVVATVLGARQSLPERIPEHTFYP</sequence>
<evidence type="ECO:0000256" key="5">
    <source>
        <dbReference type="PIRSR" id="PIRSR037913-1"/>
    </source>
</evidence>
<protein>
    <recommendedName>
        <fullName evidence="2">histone deacetylase</fullName>
        <ecNumber evidence="2">3.5.1.98</ecNumber>
    </recommendedName>
</protein>
<evidence type="ECO:0000256" key="3">
    <source>
        <dbReference type="ARBA" id="ARBA00022801"/>
    </source>
</evidence>
<dbReference type="EnsemblProtists" id="PYU1_T006253">
    <property type="protein sequence ID" value="PYU1_T006253"/>
    <property type="gene ID" value="PYU1_G006241"/>
</dbReference>
<feature type="active site" description="Proton acceptor" evidence="5">
    <location>
        <position position="158"/>
    </location>
</feature>
<dbReference type="GO" id="GO:0040029">
    <property type="term" value="P:epigenetic regulation of gene expression"/>
    <property type="evidence" value="ECO:0007669"/>
    <property type="project" value="TreeGrafter"/>
</dbReference>
<dbReference type="Pfam" id="PF00850">
    <property type="entry name" value="Hist_deacetyl"/>
    <property type="match status" value="1"/>
</dbReference>
<feature type="binding site" evidence="7">
    <location>
        <position position="195"/>
    </location>
    <ligand>
        <name>a divalent metal cation</name>
        <dbReference type="ChEBI" id="CHEBI:60240"/>
    </ligand>
</feature>
<dbReference type="InterPro" id="IPR023696">
    <property type="entry name" value="Ureohydrolase_dom_sf"/>
</dbReference>
<dbReference type="GO" id="GO:0141221">
    <property type="term" value="F:histone deacetylase activity, hydrolytic mechanism"/>
    <property type="evidence" value="ECO:0007669"/>
    <property type="project" value="UniProtKB-EC"/>
</dbReference>
<proteinExistence type="inferred from homology"/>
<keyword evidence="3" id="KW-0378">Hydrolase</keyword>
<evidence type="ECO:0000256" key="6">
    <source>
        <dbReference type="PIRSR" id="PIRSR037913-2"/>
    </source>
</evidence>
<comment type="similarity">
    <text evidence="1">Belongs to the histone deacetylase family. HD type 1 subfamily.</text>
</comment>
<dbReference type="PRINTS" id="PR01271">
    <property type="entry name" value="HISDACETLASE"/>
</dbReference>
<dbReference type="AlphaFoldDB" id="K3WMR1"/>
<name>K3WMR1_GLOUD</name>
<dbReference type="PIRSF" id="PIRSF037913">
    <property type="entry name" value="His_deacetylse_1"/>
    <property type="match status" value="1"/>
</dbReference>
<dbReference type="GO" id="GO:0046872">
    <property type="term" value="F:metal ion binding"/>
    <property type="evidence" value="ECO:0007669"/>
    <property type="project" value="UniProtKB-KW"/>
</dbReference>
<dbReference type="InterPro" id="IPR023801">
    <property type="entry name" value="His_deacetylse_dom"/>
</dbReference>
<evidence type="ECO:0000313" key="10">
    <source>
        <dbReference type="Proteomes" id="UP000019132"/>
    </source>
</evidence>
<dbReference type="SUPFAM" id="SSF52768">
    <property type="entry name" value="Arginase/deacetylase"/>
    <property type="match status" value="1"/>
</dbReference>
<dbReference type="VEuPathDB" id="FungiDB:PYU1_G006241"/>
<organism evidence="9 10">
    <name type="scientific">Globisporangium ultimum (strain ATCC 200006 / CBS 805.95 / DAOM BR144)</name>
    <name type="common">Pythium ultimum</name>
    <dbReference type="NCBI Taxonomy" id="431595"/>
    <lineage>
        <taxon>Eukaryota</taxon>
        <taxon>Sar</taxon>
        <taxon>Stramenopiles</taxon>
        <taxon>Oomycota</taxon>
        <taxon>Peronosporomycetes</taxon>
        <taxon>Pythiales</taxon>
        <taxon>Pythiaceae</taxon>
        <taxon>Globisporangium</taxon>
    </lineage>
</organism>
<evidence type="ECO:0000256" key="7">
    <source>
        <dbReference type="PIRSR" id="PIRSR037913-3"/>
    </source>
</evidence>
<dbReference type="GO" id="GO:0000118">
    <property type="term" value="C:histone deacetylase complex"/>
    <property type="evidence" value="ECO:0007669"/>
    <property type="project" value="UniProtKB-ARBA"/>
</dbReference>